<dbReference type="SUPFAM" id="SSF49354">
    <property type="entry name" value="PapD-like"/>
    <property type="match status" value="1"/>
</dbReference>
<dbReference type="Proteomes" id="UP000184368">
    <property type="component" value="Unassembled WGS sequence"/>
</dbReference>
<dbReference type="EMBL" id="FQUO01000023">
    <property type="protein sequence ID" value="SHG26799.1"/>
    <property type="molecule type" value="Genomic_DNA"/>
</dbReference>
<feature type="chain" id="PRO_5013223092" description="P pilus assembly protein, chaperone PapD" evidence="1">
    <location>
        <begin position="21"/>
        <end position="250"/>
    </location>
</feature>
<protein>
    <recommendedName>
        <fullName evidence="4">P pilus assembly protein, chaperone PapD</fullName>
    </recommendedName>
</protein>
<sequence length="250" mass="27941">MKQIFSFFFLLAALSSQAQGAFLARPTKVFFNAAPALAQKQIIEVRNTDEVPLLLEFNLQDWMRDSLGNKLYANPGAYAQSCSRYIKLSAEKMLLQPGESRELELILTAPPEPLKQAMNAMLMVTQTAEKEADKAKGVSAQFVMQMRIGVHIYFQPTYLQERNIEFQRLFFAKGGSASKENTLATSNGLISELQNLGQTVEEGKVRLELNHETSGELLPLTTKVSIRCPATGFNCRLPCLQTCPRVNTWS</sequence>
<gene>
    <name evidence="2" type="ORF">SAMN05444008_12357</name>
</gene>
<accession>A0A1M5IFD1</accession>
<keyword evidence="3" id="KW-1185">Reference proteome</keyword>
<evidence type="ECO:0000256" key="1">
    <source>
        <dbReference type="SAM" id="SignalP"/>
    </source>
</evidence>
<keyword evidence="1" id="KW-0732">Signal</keyword>
<evidence type="ECO:0008006" key="4">
    <source>
        <dbReference type="Google" id="ProtNLM"/>
    </source>
</evidence>
<evidence type="ECO:0000313" key="3">
    <source>
        <dbReference type="Proteomes" id="UP000184368"/>
    </source>
</evidence>
<reference evidence="2 3" key="1">
    <citation type="submission" date="2016-11" db="EMBL/GenBank/DDBJ databases">
        <authorList>
            <person name="Jaros S."/>
            <person name="Januszkiewicz K."/>
            <person name="Wedrychowicz H."/>
        </authorList>
    </citation>
    <scope>NUCLEOTIDE SEQUENCE [LARGE SCALE GENOMIC DNA]</scope>
    <source>
        <strain evidence="2 3">DSM 26897</strain>
    </source>
</reference>
<dbReference type="OrthoDB" id="1419910at2"/>
<feature type="signal peptide" evidence="1">
    <location>
        <begin position="1"/>
        <end position="20"/>
    </location>
</feature>
<dbReference type="RefSeq" id="WP_073048060.1">
    <property type="nucleotide sequence ID" value="NZ_FQUO01000023.1"/>
</dbReference>
<dbReference type="InterPro" id="IPR008962">
    <property type="entry name" value="PapD-like_sf"/>
</dbReference>
<name>A0A1M5IFD1_9BACT</name>
<proteinExistence type="predicted"/>
<dbReference type="STRING" id="1302690.BUE76_02100"/>
<dbReference type="AlphaFoldDB" id="A0A1M5IFD1"/>
<organism evidence="2 3">
    <name type="scientific">Cnuella takakiae</name>
    <dbReference type="NCBI Taxonomy" id="1302690"/>
    <lineage>
        <taxon>Bacteria</taxon>
        <taxon>Pseudomonadati</taxon>
        <taxon>Bacteroidota</taxon>
        <taxon>Chitinophagia</taxon>
        <taxon>Chitinophagales</taxon>
        <taxon>Chitinophagaceae</taxon>
        <taxon>Cnuella</taxon>
    </lineage>
</organism>
<evidence type="ECO:0000313" key="2">
    <source>
        <dbReference type="EMBL" id="SHG26799.1"/>
    </source>
</evidence>